<organism evidence="3 4">
    <name type="scientific">Desulforamulus aquiferis</name>
    <dbReference type="NCBI Taxonomy" id="1397668"/>
    <lineage>
        <taxon>Bacteria</taxon>
        <taxon>Bacillati</taxon>
        <taxon>Bacillota</taxon>
        <taxon>Clostridia</taxon>
        <taxon>Eubacteriales</taxon>
        <taxon>Peptococcaceae</taxon>
        <taxon>Desulforamulus</taxon>
    </lineage>
</organism>
<evidence type="ECO:0000256" key="1">
    <source>
        <dbReference type="SAM" id="SignalP"/>
    </source>
</evidence>
<reference evidence="3" key="1">
    <citation type="journal article" date="2023" name="J. Hazard. Mater.">
        <title>Anaerobic biodegradation of pyrene and benzo[a]pyrene by a new sulfate-reducing Desulforamulus aquiferis strain DSA.</title>
        <authorList>
            <person name="Zhang Z."/>
            <person name="Sun J."/>
            <person name="Gong X."/>
            <person name="Wang C."/>
            <person name="Wang H."/>
        </authorList>
    </citation>
    <scope>NUCLEOTIDE SEQUENCE</scope>
    <source>
        <strain evidence="3">DSA</strain>
    </source>
</reference>
<feature type="domain" description="LysM" evidence="2">
    <location>
        <begin position="53"/>
        <end position="96"/>
    </location>
</feature>
<proteinExistence type="predicted"/>
<keyword evidence="3" id="KW-0378">Hydrolase</keyword>
<feature type="signal peptide" evidence="1">
    <location>
        <begin position="1"/>
        <end position="27"/>
    </location>
</feature>
<dbReference type="EMBL" id="JARPTC010000002">
    <property type="protein sequence ID" value="MDO7786023.1"/>
    <property type="molecule type" value="Genomic_DNA"/>
</dbReference>
<gene>
    <name evidence="3" type="ORF">P6N53_02145</name>
</gene>
<dbReference type="CDD" id="cd00118">
    <property type="entry name" value="LysM"/>
    <property type="match status" value="1"/>
</dbReference>
<dbReference type="SUPFAM" id="SSF54106">
    <property type="entry name" value="LysM domain"/>
    <property type="match status" value="1"/>
</dbReference>
<dbReference type="PROSITE" id="PS51782">
    <property type="entry name" value="LYSM"/>
    <property type="match status" value="1"/>
</dbReference>
<comment type="caution">
    <text evidence="3">The sequence shown here is derived from an EMBL/GenBank/DDBJ whole genome shotgun (WGS) entry which is preliminary data.</text>
</comment>
<keyword evidence="4" id="KW-1185">Reference proteome</keyword>
<reference evidence="3" key="2">
    <citation type="submission" date="2023-03" db="EMBL/GenBank/DDBJ databases">
        <authorList>
            <person name="Zhang Z."/>
        </authorList>
    </citation>
    <scope>NUCLEOTIDE SEQUENCE</scope>
    <source>
        <strain evidence="3">DSA</strain>
    </source>
</reference>
<dbReference type="RefSeq" id="WP_304540787.1">
    <property type="nucleotide sequence ID" value="NZ_JARPTC010000002.1"/>
</dbReference>
<dbReference type="InterPro" id="IPR042047">
    <property type="entry name" value="SleB_dom1"/>
</dbReference>
<feature type="chain" id="PRO_5043532636" evidence="1">
    <location>
        <begin position="28"/>
        <end position="236"/>
    </location>
</feature>
<protein>
    <submittedName>
        <fullName evidence="3">Cell wall hydrolase</fullName>
    </submittedName>
</protein>
<name>A0AAW7Z868_9FIRM</name>
<dbReference type="Proteomes" id="UP001172911">
    <property type="component" value="Unassembled WGS sequence"/>
</dbReference>
<dbReference type="GO" id="GO:0016787">
    <property type="term" value="F:hydrolase activity"/>
    <property type="evidence" value="ECO:0007669"/>
    <property type="project" value="UniProtKB-KW"/>
</dbReference>
<keyword evidence="1" id="KW-0732">Signal</keyword>
<dbReference type="Pfam" id="PF07486">
    <property type="entry name" value="Hydrolase_2"/>
    <property type="match status" value="1"/>
</dbReference>
<sequence>MNKKYRKIAGILAVVLAVASGLVGLTAAEGETCDGAGDLELGLSETDQTFSELTYTVHSGDTLYQICKDYNVTLGHLMRVNSLKNTIIHPGQRLVIPTANVSPFGMVLSRGDVSREDIKLLARLIHAEARGESYEGKVAVGAVIINRLASPEFPKSIREIILETNGRVYQFSPVQDGSINLEPDEEAFKAALEALMGQDPTGGALFFYNPIVAKDKWIKTLPVVTKIGNHVFATKI</sequence>
<dbReference type="Pfam" id="PF01476">
    <property type="entry name" value="LysM"/>
    <property type="match status" value="1"/>
</dbReference>
<evidence type="ECO:0000313" key="4">
    <source>
        <dbReference type="Proteomes" id="UP001172911"/>
    </source>
</evidence>
<evidence type="ECO:0000313" key="3">
    <source>
        <dbReference type="EMBL" id="MDO7786023.1"/>
    </source>
</evidence>
<accession>A0AAW7Z868</accession>
<dbReference type="InterPro" id="IPR018392">
    <property type="entry name" value="LysM"/>
</dbReference>
<dbReference type="Gene3D" id="1.10.10.2520">
    <property type="entry name" value="Cell wall hydrolase SleB, domain 1"/>
    <property type="match status" value="1"/>
</dbReference>
<dbReference type="InterPro" id="IPR011105">
    <property type="entry name" value="Cell_wall_hydrolase_SleB"/>
</dbReference>
<dbReference type="Gene3D" id="6.20.240.60">
    <property type="match status" value="1"/>
</dbReference>
<dbReference type="AlphaFoldDB" id="A0AAW7Z868"/>
<dbReference type="InterPro" id="IPR036779">
    <property type="entry name" value="LysM_dom_sf"/>
</dbReference>
<dbReference type="Gene3D" id="3.10.350.10">
    <property type="entry name" value="LysM domain"/>
    <property type="match status" value="1"/>
</dbReference>
<evidence type="ECO:0000259" key="2">
    <source>
        <dbReference type="PROSITE" id="PS51782"/>
    </source>
</evidence>
<dbReference type="SMART" id="SM00257">
    <property type="entry name" value="LysM"/>
    <property type="match status" value="1"/>
</dbReference>